<sequence length="402" mass="41774">MSYQATPGAAAPPARRFPTAAANGEIARVLLAFLATAGLFYVNIMPALVDGLIGGLGFSNREAGFVGSANVYGAALGALTAVFVVKRLPWRPCAVTLLLGLITIDFASMLLESAWAMIALRFVHGCVGGALVGVGFAVISRTTQADRTFGYLLTVQFGLGGLGLMYLPGLVPDFGVSALFLALIAFSVVTLLMVPFLDDYPVARAPVAAAAQGDNKSLVSRRGLLTLTLAATFLFQAANMAIYAYIIGMGRFFGLDSGFISSTLGFAAWIAISGSVAVILLSTRYGRLLPVAGAIALTVAGTWILHYSDVKALFWVANVGVGITWAFVISYLLGMCSTFDASGQAAALGGFASKMGLASGPMIGALVLGENNYALLINLSVLALVLSLICVLVPARVLDRHT</sequence>
<evidence type="ECO:0000313" key="6">
    <source>
        <dbReference type="EMBL" id="MBN7799140.1"/>
    </source>
</evidence>
<evidence type="ECO:0000256" key="1">
    <source>
        <dbReference type="ARBA" id="ARBA00022692"/>
    </source>
</evidence>
<feature type="transmembrane region" description="Helical" evidence="4">
    <location>
        <begin position="64"/>
        <end position="85"/>
    </location>
</feature>
<feature type="transmembrane region" description="Helical" evidence="4">
    <location>
        <begin position="26"/>
        <end position="44"/>
    </location>
</feature>
<dbReference type="GO" id="GO:0022857">
    <property type="term" value="F:transmembrane transporter activity"/>
    <property type="evidence" value="ECO:0007669"/>
    <property type="project" value="InterPro"/>
</dbReference>
<feature type="transmembrane region" description="Helical" evidence="4">
    <location>
        <begin position="117"/>
        <end position="139"/>
    </location>
</feature>
<dbReference type="InterPro" id="IPR036259">
    <property type="entry name" value="MFS_trans_sf"/>
</dbReference>
<reference evidence="6" key="1">
    <citation type="submission" date="2021-02" db="EMBL/GenBank/DDBJ databases">
        <title>PHA producing bacteria isolated from coastal sediment in Guangdong, Shenzhen.</title>
        <authorList>
            <person name="Zheng W."/>
            <person name="Yu S."/>
            <person name="Huang Y."/>
        </authorList>
    </citation>
    <scope>NUCLEOTIDE SEQUENCE</scope>
    <source>
        <strain evidence="6">TN14-10</strain>
    </source>
</reference>
<feature type="transmembrane region" description="Helical" evidence="4">
    <location>
        <begin position="92"/>
        <end position="111"/>
    </location>
</feature>
<evidence type="ECO:0000256" key="4">
    <source>
        <dbReference type="SAM" id="Phobius"/>
    </source>
</evidence>
<accession>A0A939IP20</accession>
<organism evidence="6 7">
    <name type="scientific">Parahaliea mediterranea</name>
    <dbReference type="NCBI Taxonomy" id="651086"/>
    <lineage>
        <taxon>Bacteria</taxon>
        <taxon>Pseudomonadati</taxon>
        <taxon>Pseudomonadota</taxon>
        <taxon>Gammaproteobacteria</taxon>
        <taxon>Cellvibrionales</taxon>
        <taxon>Halieaceae</taxon>
        <taxon>Parahaliea</taxon>
    </lineage>
</organism>
<feature type="transmembrane region" description="Helical" evidence="4">
    <location>
        <begin position="345"/>
        <end position="367"/>
    </location>
</feature>
<keyword evidence="2 4" id="KW-1133">Transmembrane helix</keyword>
<dbReference type="Gene3D" id="1.20.1250.20">
    <property type="entry name" value="MFS general substrate transporter like domains"/>
    <property type="match status" value="1"/>
</dbReference>
<feature type="transmembrane region" description="Helical" evidence="4">
    <location>
        <begin position="151"/>
        <end position="168"/>
    </location>
</feature>
<dbReference type="Pfam" id="PF07690">
    <property type="entry name" value="MFS_1"/>
    <property type="match status" value="1"/>
</dbReference>
<feature type="transmembrane region" description="Helical" evidence="4">
    <location>
        <begin position="312"/>
        <end position="333"/>
    </location>
</feature>
<name>A0A939IP20_9GAMM</name>
<dbReference type="AlphaFoldDB" id="A0A939IP20"/>
<evidence type="ECO:0000256" key="2">
    <source>
        <dbReference type="ARBA" id="ARBA00022989"/>
    </source>
</evidence>
<dbReference type="EMBL" id="JAFKCZ010000025">
    <property type="protein sequence ID" value="MBN7799140.1"/>
    <property type="molecule type" value="Genomic_DNA"/>
</dbReference>
<dbReference type="RefSeq" id="WP_206562588.1">
    <property type="nucleotide sequence ID" value="NZ_JAFKCZ010000025.1"/>
</dbReference>
<dbReference type="Proteomes" id="UP000664303">
    <property type="component" value="Unassembled WGS sequence"/>
</dbReference>
<dbReference type="InterPro" id="IPR020846">
    <property type="entry name" value="MFS_dom"/>
</dbReference>
<evidence type="ECO:0000256" key="3">
    <source>
        <dbReference type="ARBA" id="ARBA00023136"/>
    </source>
</evidence>
<protein>
    <submittedName>
        <fullName evidence="6">MFS transporter</fullName>
    </submittedName>
</protein>
<dbReference type="InterPro" id="IPR011701">
    <property type="entry name" value="MFS"/>
</dbReference>
<comment type="caution">
    <text evidence="6">The sequence shown here is derived from an EMBL/GenBank/DDBJ whole genome shotgun (WGS) entry which is preliminary data.</text>
</comment>
<dbReference type="SUPFAM" id="SSF103473">
    <property type="entry name" value="MFS general substrate transporter"/>
    <property type="match status" value="1"/>
</dbReference>
<feature type="transmembrane region" description="Helical" evidence="4">
    <location>
        <begin position="224"/>
        <end position="247"/>
    </location>
</feature>
<feature type="transmembrane region" description="Helical" evidence="4">
    <location>
        <begin position="259"/>
        <end position="281"/>
    </location>
</feature>
<feature type="transmembrane region" description="Helical" evidence="4">
    <location>
        <begin position="288"/>
        <end position="306"/>
    </location>
</feature>
<proteinExistence type="predicted"/>
<feature type="domain" description="Major facilitator superfamily (MFS) profile" evidence="5">
    <location>
        <begin position="27"/>
        <end position="398"/>
    </location>
</feature>
<keyword evidence="7" id="KW-1185">Reference proteome</keyword>
<feature type="transmembrane region" description="Helical" evidence="4">
    <location>
        <begin position="373"/>
        <end position="395"/>
    </location>
</feature>
<feature type="transmembrane region" description="Helical" evidence="4">
    <location>
        <begin position="174"/>
        <end position="194"/>
    </location>
</feature>
<evidence type="ECO:0000259" key="5">
    <source>
        <dbReference type="PROSITE" id="PS50850"/>
    </source>
</evidence>
<gene>
    <name evidence="6" type="ORF">JYP50_21255</name>
</gene>
<keyword evidence="1 4" id="KW-0812">Transmembrane</keyword>
<keyword evidence="3 4" id="KW-0472">Membrane</keyword>
<evidence type="ECO:0000313" key="7">
    <source>
        <dbReference type="Proteomes" id="UP000664303"/>
    </source>
</evidence>
<dbReference type="PROSITE" id="PS50850">
    <property type="entry name" value="MFS"/>
    <property type="match status" value="1"/>
</dbReference>